<feature type="transmembrane region" description="Helical" evidence="5">
    <location>
        <begin position="149"/>
        <end position="169"/>
    </location>
</feature>
<keyword evidence="2 5" id="KW-0812">Transmembrane</keyword>
<evidence type="ECO:0000313" key="8">
    <source>
        <dbReference type="Proteomes" id="UP001250662"/>
    </source>
</evidence>
<dbReference type="EMBL" id="JAVRHU010000001">
    <property type="protein sequence ID" value="MDT0620194.1"/>
    <property type="molecule type" value="Genomic_DNA"/>
</dbReference>
<proteinExistence type="predicted"/>
<dbReference type="SUPFAM" id="SSF103481">
    <property type="entry name" value="Multidrug resistance efflux transporter EmrE"/>
    <property type="match status" value="2"/>
</dbReference>
<comment type="caution">
    <text evidence="7">The sequence shown here is derived from an EMBL/GenBank/DDBJ whole genome shotgun (WGS) entry which is preliminary data.</text>
</comment>
<feature type="transmembrane region" description="Helical" evidence="5">
    <location>
        <begin position="123"/>
        <end position="143"/>
    </location>
</feature>
<keyword evidence="3 5" id="KW-1133">Transmembrane helix</keyword>
<keyword evidence="4 5" id="KW-0472">Membrane</keyword>
<feature type="transmembrane region" description="Helical" evidence="5">
    <location>
        <begin position="244"/>
        <end position="264"/>
    </location>
</feature>
<organism evidence="7 8">
    <name type="scientific">Croceitalea vernalis</name>
    <dbReference type="NCBI Taxonomy" id="3075599"/>
    <lineage>
        <taxon>Bacteria</taxon>
        <taxon>Pseudomonadati</taxon>
        <taxon>Bacteroidota</taxon>
        <taxon>Flavobacteriia</taxon>
        <taxon>Flavobacteriales</taxon>
        <taxon>Flavobacteriaceae</taxon>
        <taxon>Croceitalea</taxon>
    </lineage>
</organism>
<feature type="transmembrane region" description="Helical" evidence="5">
    <location>
        <begin position="7"/>
        <end position="25"/>
    </location>
</feature>
<accession>A0ABU3BCK5</accession>
<feature type="transmembrane region" description="Helical" evidence="5">
    <location>
        <begin position="37"/>
        <end position="55"/>
    </location>
</feature>
<dbReference type="InterPro" id="IPR037185">
    <property type="entry name" value="EmrE-like"/>
</dbReference>
<evidence type="ECO:0000259" key="6">
    <source>
        <dbReference type="Pfam" id="PF00892"/>
    </source>
</evidence>
<name>A0ABU3BCK5_9FLAO</name>
<sequence length="297" mass="32765">MTEQNRKWIYLFVLSIIWGTSYILIKKGLEGFTPIQLGSARIVIAGFFLFLIGYKSLKKISKEEWKWIALSGFIGSFFPMFLFAYAETEIDSSIAAILNSLVPLFTLFVGLFAFGISFSKNQLIGVLLGLIGAAFLIFFGKGVNPNQNYWYAGFVIIATICYACNANIIKSKLQNVTPMGIAVGNFAAIIIPAIIVLPFSGFFSIQVTSGEHFWSSLGYIIILCVIGTCIAKIMFNKLVQISSAVFSVSVTYLIPIVGIFWGILDGEKFTLSQFLAALLILVGVYLVNKKKTPRKTS</sequence>
<evidence type="ECO:0000256" key="1">
    <source>
        <dbReference type="ARBA" id="ARBA00004141"/>
    </source>
</evidence>
<evidence type="ECO:0000256" key="5">
    <source>
        <dbReference type="SAM" id="Phobius"/>
    </source>
</evidence>
<keyword evidence="8" id="KW-1185">Reference proteome</keyword>
<evidence type="ECO:0000256" key="3">
    <source>
        <dbReference type="ARBA" id="ARBA00022989"/>
    </source>
</evidence>
<dbReference type="InterPro" id="IPR000620">
    <property type="entry name" value="EamA_dom"/>
</dbReference>
<gene>
    <name evidence="7" type="ORF">RM520_01080</name>
</gene>
<dbReference type="Proteomes" id="UP001250662">
    <property type="component" value="Unassembled WGS sequence"/>
</dbReference>
<feature type="transmembrane region" description="Helical" evidence="5">
    <location>
        <begin position="92"/>
        <end position="116"/>
    </location>
</feature>
<protein>
    <submittedName>
        <fullName evidence="7">EamA family transporter</fullName>
    </submittedName>
</protein>
<feature type="transmembrane region" description="Helical" evidence="5">
    <location>
        <begin position="270"/>
        <end position="287"/>
    </location>
</feature>
<reference evidence="7 8" key="1">
    <citation type="submission" date="2023-09" db="EMBL/GenBank/DDBJ databases">
        <authorList>
            <person name="Rey-Velasco X."/>
        </authorList>
    </citation>
    <scope>NUCLEOTIDE SEQUENCE [LARGE SCALE GENOMIC DNA]</scope>
    <source>
        <strain evidence="7 8">P007</strain>
    </source>
</reference>
<feature type="transmembrane region" description="Helical" evidence="5">
    <location>
        <begin position="217"/>
        <end position="235"/>
    </location>
</feature>
<evidence type="ECO:0000313" key="7">
    <source>
        <dbReference type="EMBL" id="MDT0620194.1"/>
    </source>
</evidence>
<dbReference type="PANTHER" id="PTHR32322:SF9">
    <property type="entry name" value="AMINO-ACID METABOLITE EFFLUX PUMP-RELATED"/>
    <property type="match status" value="1"/>
</dbReference>
<feature type="domain" description="EamA" evidence="6">
    <location>
        <begin position="152"/>
        <end position="288"/>
    </location>
</feature>
<dbReference type="InterPro" id="IPR050638">
    <property type="entry name" value="AA-Vitamin_Transporters"/>
</dbReference>
<dbReference type="Pfam" id="PF00892">
    <property type="entry name" value="EamA"/>
    <property type="match status" value="2"/>
</dbReference>
<feature type="transmembrane region" description="Helical" evidence="5">
    <location>
        <begin position="181"/>
        <end position="205"/>
    </location>
</feature>
<dbReference type="RefSeq" id="WP_311386669.1">
    <property type="nucleotide sequence ID" value="NZ_JAVRHU010000001.1"/>
</dbReference>
<feature type="transmembrane region" description="Helical" evidence="5">
    <location>
        <begin position="67"/>
        <end position="86"/>
    </location>
</feature>
<dbReference type="PANTHER" id="PTHR32322">
    <property type="entry name" value="INNER MEMBRANE TRANSPORTER"/>
    <property type="match status" value="1"/>
</dbReference>
<evidence type="ECO:0000256" key="4">
    <source>
        <dbReference type="ARBA" id="ARBA00023136"/>
    </source>
</evidence>
<feature type="domain" description="EamA" evidence="6">
    <location>
        <begin position="9"/>
        <end position="137"/>
    </location>
</feature>
<evidence type="ECO:0000256" key="2">
    <source>
        <dbReference type="ARBA" id="ARBA00022692"/>
    </source>
</evidence>
<comment type="subcellular location">
    <subcellularLocation>
        <location evidence="1">Membrane</location>
        <topology evidence="1">Multi-pass membrane protein</topology>
    </subcellularLocation>
</comment>